<gene>
    <name evidence="3" type="ORF">H7F51_09915</name>
</gene>
<keyword evidence="2" id="KW-1133">Transmembrane helix</keyword>
<evidence type="ECO:0000256" key="2">
    <source>
        <dbReference type="SAM" id="Phobius"/>
    </source>
</evidence>
<comment type="caution">
    <text evidence="3">The sequence shown here is derived from an EMBL/GenBank/DDBJ whole genome shotgun (WGS) entry which is preliminary data.</text>
</comment>
<feature type="compositionally biased region" description="Pro residues" evidence="1">
    <location>
        <begin position="57"/>
        <end position="67"/>
    </location>
</feature>
<evidence type="ECO:0000313" key="4">
    <source>
        <dbReference type="Proteomes" id="UP000566813"/>
    </source>
</evidence>
<keyword evidence="4" id="KW-1185">Reference proteome</keyword>
<feature type="non-terminal residue" evidence="3">
    <location>
        <position position="121"/>
    </location>
</feature>
<feature type="transmembrane region" description="Helical" evidence="2">
    <location>
        <begin position="12"/>
        <end position="36"/>
    </location>
</feature>
<proteinExistence type="predicted"/>
<evidence type="ECO:0000256" key="1">
    <source>
        <dbReference type="SAM" id="MobiDB-lite"/>
    </source>
</evidence>
<keyword evidence="2" id="KW-0472">Membrane</keyword>
<accession>A0A7X1FRW2</accession>
<sequence>MSEADLSAPRSIRAATFVGVGVLHVAVIFALIRAFAPQFVAETVNSVISTFSVTVTTPPPSPEPPAPAKGDTAAGSAGAAGRRATPRAVTAPAPRIVIARPQAAPQVASTGAADRSGARDA</sequence>
<feature type="region of interest" description="Disordered" evidence="1">
    <location>
        <begin position="53"/>
        <end position="121"/>
    </location>
</feature>
<evidence type="ECO:0000313" key="3">
    <source>
        <dbReference type="EMBL" id="MBC2665840.1"/>
    </source>
</evidence>
<keyword evidence="2" id="KW-0812">Transmembrane</keyword>
<protein>
    <submittedName>
        <fullName evidence="3">Energy transducer TonB</fullName>
    </submittedName>
</protein>
<dbReference type="Proteomes" id="UP000566813">
    <property type="component" value="Unassembled WGS sequence"/>
</dbReference>
<dbReference type="EMBL" id="JACLAW010000006">
    <property type="protein sequence ID" value="MBC2665840.1"/>
    <property type="molecule type" value="Genomic_DNA"/>
</dbReference>
<name>A0A7X1FRW2_9SPHN</name>
<dbReference type="AlphaFoldDB" id="A0A7X1FRW2"/>
<feature type="compositionally biased region" description="Low complexity" evidence="1">
    <location>
        <begin position="72"/>
        <end position="94"/>
    </location>
</feature>
<reference evidence="3 4" key="1">
    <citation type="submission" date="2020-08" db="EMBL/GenBank/DDBJ databases">
        <title>The genome sequence of type strain Novosphingobium flavum NBRC 111647.</title>
        <authorList>
            <person name="Liu Y."/>
        </authorList>
    </citation>
    <scope>NUCLEOTIDE SEQUENCE [LARGE SCALE GENOMIC DNA]</scope>
    <source>
        <strain evidence="3 4">NBRC 111647</strain>
    </source>
</reference>
<organism evidence="3 4">
    <name type="scientific">Novosphingobium flavum</name>
    <dbReference type="NCBI Taxonomy" id="1778672"/>
    <lineage>
        <taxon>Bacteria</taxon>
        <taxon>Pseudomonadati</taxon>
        <taxon>Pseudomonadota</taxon>
        <taxon>Alphaproteobacteria</taxon>
        <taxon>Sphingomonadales</taxon>
        <taxon>Sphingomonadaceae</taxon>
        <taxon>Novosphingobium</taxon>
    </lineage>
</organism>